<dbReference type="EMBL" id="CAJNOH010002056">
    <property type="protein sequence ID" value="CAF1269649.1"/>
    <property type="molecule type" value="Genomic_DNA"/>
</dbReference>
<dbReference type="SUPFAM" id="SSF140996">
    <property type="entry name" value="Hermes dimerisation domain"/>
    <property type="match status" value="1"/>
</dbReference>
<dbReference type="Gene3D" id="1.10.10.1070">
    <property type="entry name" value="Zinc finger, BED domain-containing"/>
    <property type="match status" value="1"/>
</dbReference>
<reference evidence="1" key="1">
    <citation type="submission" date="2021-02" db="EMBL/GenBank/DDBJ databases">
        <authorList>
            <person name="Nowell W R."/>
        </authorList>
    </citation>
    <scope>NUCLEOTIDE SEQUENCE</scope>
</reference>
<comment type="caution">
    <text evidence="1">The sequence shown here is derived from an EMBL/GenBank/DDBJ whole genome shotgun (WGS) entry which is preliminary data.</text>
</comment>
<name>A0A815B6Z9_9BILA</name>
<gene>
    <name evidence="2" type="ORF">JXQ802_LOCUS43505</name>
    <name evidence="1" type="ORF">PYM288_LOCUS28309</name>
</gene>
<dbReference type="Proteomes" id="UP000663870">
    <property type="component" value="Unassembled WGS sequence"/>
</dbReference>
<sequence>MKTHLKSCSKPNETSICDQKSVKEFYSSTKTYQVPQRIKSAILRSCAEFAAIDNRAFETMAGDGFKSRLQQVFDAGRVLNTSSLDVEALIPHPTTISRDISRIYDIVKRQLIELCEKMDSFCIIVDRWTEHYT</sequence>
<dbReference type="EMBL" id="CAJNOL010003153">
    <property type="protein sequence ID" value="CAF1549184.1"/>
    <property type="molecule type" value="Genomic_DNA"/>
</dbReference>
<evidence type="ECO:0000313" key="4">
    <source>
        <dbReference type="Proteomes" id="UP000663870"/>
    </source>
</evidence>
<keyword evidence="4" id="KW-1185">Reference proteome</keyword>
<feature type="non-terminal residue" evidence="1">
    <location>
        <position position="1"/>
    </location>
</feature>
<dbReference type="AlphaFoldDB" id="A0A815B6Z9"/>
<proteinExistence type="predicted"/>
<protein>
    <recommendedName>
        <fullName evidence="5">Transposase</fullName>
    </recommendedName>
</protein>
<evidence type="ECO:0000313" key="2">
    <source>
        <dbReference type="EMBL" id="CAF1549184.1"/>
    </source>
</evidence>
<evidence type="ECO:0000313" key="3">
    <source>
        <dbReference type="Proteomes" id="UP000663854"/>
    </source>
</evidence>
<evidence type="ECO:0008006" key="5">
    <source>
        <dbReference type="Google" id="ProtNLM"/>
    </source>
</evidence>
<evidence type="ECO:0000313" key="1">
    <source>
        <dbReference type="EMBL" id="CAF1269649.1"/>
    </source>
</evidence>
<dbReference type="Proteomes" id="UP000663854">
    <property type="component" value="Unassembled WGS sequence"/>
</dbReference>
<organism evidence="1 3">
    <name type="scientific">Rotaria sordida</name>
    <dbReference type="NCBI Taxonomy" id="392033"/>
    <lineage>
        <taxon>Eukaryota</taxon>
        <taxon>Metazoa</taxon>
        <taxon>Spiralia</taxon>
        <taxon>Gnathifera</taxon>
        <taxon>Rotifera</taxon>
        <taxon>Eurotatoria</taxon>
        <taxon>Bdelloidea</taxon>
        <taxon>Philodinida</taxon>
        <taxon>Philodinidae</taxon>
        <taxon>Rotaria</taxon>
    </lineage>
</organism>
<accession>A0A815B6Z9</accession>